<name>A0A7Y9IBL8_9ACTN</name>
<feature type="compositionally biased region" description="Low complexity" evidence="1">
    <location>
        <begin position="72"/>
        <end position="135"/>
    </location>
</feature>
<gene>
    <name evidence="3" type="ORF">BKA15_005031</name>
</gene>
<evidence type="ECO:0000256" key="1">
    <source>
        <dbReference type="SAM" id="MobiDB-lite"/>
    </source>
</evidence>
<dbReference type="RefSeq" id="WP_179755394.1">
    <property type="nucleotide sequence ID" value="NZ_JACCBU010000001.1"/>
</dbReference>
<keyword evidence="2" id="KW-0472">Membrane</keyword>
<feature type="transmembrane region" description="Helical" evidence="2">
    <location>
        <begin position="239"/>
        <end position="269"/>
    </location>
</feature>
<evidence type="ECO:0000313" key="4">
    <source>
        <dbReference type="Proteomes" id="UP000569914"/>
    </source>
</evidence>
<proteinExistence type="predicted"/>
<feature type="region of interest" description="Disordered" evidence="1">
    <location>
        <begin position="1"/>
        <end position="164"/>
    </location>
</feature>
<reference evidence="3 4" key="1">
    <citation type="submission" date="2020-07" db="EMBL/GenBank/DDBJ databases">
        <title>Sequencing the genomes of 1000 actinobacteria strains.</title>
        <authorList>
            <person name="Klenk H.-P."/>
        </authorList>
    </citation>
    <scope>NUCLEOTIDE SEQUENCE [LARGE SCALE GENOMIC DNA]</scope>
    <source>
        <strain evidence="3 4">DSM 22083</strain>
    </source>
</reference>
<keyword evidence="2" id="KW-1133">Transmembrane helix</keyword>
<dbReference type="AlphaFoldDB" id="A0A7Y9IBL8"/>
<keyword evidence="4" id="KW-1185">Reference proteome</keyword>
<evidence type="ECO:0008006" key="5">
    <source>
        <dbReference type="Google" id="ProtNLM"/>
    </source>
</evidence>
<protein>
    <recommendedName>
        <fullName evidence="5">DUF4190 domain-containing protein</fullName>
    </recommendedName>
</protein>
<feature type="transmembrane region" description="Helical" evidence="2">
    <location>
        <begin position="197"/>
        <end position="218"/>
    </location>
</feature>
<dbReference type="EMBL" id="JACCBU010000001">
    <property type="protein sequence ID" value="NYE73702.1"/>
    <property type="molecule type" value="Genomic_DNA"/>
</dbReference>
<accession>A0A7Y9IBL8</accession>
<evidence type="ECO:0000256" key="2">
    <source>
        <dbReference type="SAM" id="Phobius"/>
    </source>
</evidence>
<sequence>MSQQYSGGSADESGRPPTSGATPNPFSREAAGDGAGLGSDGPAPGREDVTEPDGIVGAPGGPSAYPSPDPYTGPGTYSSTQSTSSDPGYSSSAGYGSGPTQPYPSSQPYSPNSAYPSSSSSSAPDAPYASPAGAGTPADPYSVPSASDPAPTPPAYGASYGQSSGYPPNPYDTGGYQYGTAHPYGYVPQQHPRGTTALVLGILGLVLCPIVGIVGFSISSRARKEIQAEPQRYSNGGMITAGWVLGIISIVYASFWAIYLVFIVIAIIASEA</sequence>
<evidence type="ECO:0000313" key="3">
    <source>
        <dbReference type="EMBL" id="NYE73702.1"/>
    </source>
</evidence>
<organism evidence="3 4">
    <name type="scientific">Microlunatus parietis</name>
    <dbReference type="NCBI Taxonomy" id="682979"/>
    <lineage>
        <taxon>Bacteria</taxon>
        <taxon>Bacillati</taxon>
        <taxon>Actinomycetota</taxon>
        <taxon>Actinomycetes</taxon>
        <taxon>Propionibacteriales</taxon>
        <taxon>Propionibacteriaceae</taxon>
        <taxon>Microlunatus</taxon>
    </lineage>
</organism>
<keyword evidence="2" id="KW-0812">Transmembrane</keyword>
<dbReference type="Proteomes" id="UP000569914">
    <property type="component" value="Unassembled WGS sequence"/>
</dbReference>
<comment type="caution">
    <text evidence="3">The sequence shown here is derived from an EMBL/GenBank/DDBJ whole genome shotgun (WGS) entry which is preliminary data.</text>
</comment>